<evidence type="ECO:0000256" key="1">
    <source>
        <dbReference type="ARBA" id="ARBA00006271"/>
    </source>
</evidence>
<keyword evidence="3" id="KW-0227">DNA damage</keyword>
<dbReference type="InterPro" id="IPR027417">
    <property type="entry name" value="P-loop_NTPase"/>
</dbReference>
<dbReference type="PANTHER" id="PTHR11361">
    <property type="entry name" value="DNA MISMATCH REPAIR PROTEIN MUTS FAMILY MEMBER"/>
    <property type="match status" value="1"/>
</dbReference>
<dbReference type="SUPFAM" id="SSF52540">
    <property type="entry name" value="P-loop containing nucleoside triphosphate hydrolases"/>
    <property type="match status" value="1"/>
</dbReference>
<dbReference type="InterPro" id="IPR036187">
    <property type="entry name" value="DNA_mismatch_repair_MutS_sf"/>
</dbReference>
<dbReference type="SMART" id="SM00533">
    <property type="entry name" value="MUTSd"/>
    <property type="match status" value="1"/>
</dbReference>
<keyword evidence="2" id="KW-0547">Nucleotide-binding</keyword>
<dbReference type="AlphaFoldDB" id="A0A7Y0N1C3"/>
<dbReference type="InterPro" id="IPR045076">
    <property type="entry name" value="MutS"/>
</dbReference>
<dbReference type="EMBL" id="JABCMA010000323">
    <property type="protein sequence ID" value="NMR76976.1"/>
    <property type="molecule type" value="Genomic_DNA"/>
</dbReference>
<name>A0A7Y0N1C3_VIBAL</name>
<dbReference type="Pfam" id="PF00488">
    <property type="entry name" value="MutS_V"/>
    <property type="match status" value="1"/>
</dbReference>
<dbReference type="InterPro" id="IPR000432">
    <property type="entry name" value="DNA_mismatch_repair_MutS_C"/>
</dbReference>
<dbReference type="InterPro" id="IPR007696">
    <property type="entry name" value="DNA_mismatch_repair_MutS_core"/>
</dbReference>
<feature type="non-terminal residue" evidence="8">
    <location>
        <position position="1"/>
    </location>
</feature>
<organism evidence="8 9">
    <name type="scientific">Vibrio alginolyticus</name>
    <dbReference type="NCBI Taxonomy" id="663"/>
    <lineage>
        <taxon>Bacteria</taxon>
        <taxon>Pseudomonadati</taxon>
        <taxon>Pseudomonadota</taxon>
        <taxon>Gammaproteobacteria</taxon>
        <taxon>Vibrionales</taxon>
        <taxon>Vibrionaceae</taxon>
        <taxon>Vibrio</taxon>
    </lineage>
</organism>
<dbReference type="PANTHER" id="PTHR11361:SF34">
    <property type="entry name" value="DNA MISMATCH REPAIR PROTEIN MSH1, MITOCHONDRIAL"/>
    <property type="match status" value="1"/>
</dbReference>
<evidence type="ECO:0000256" key="4">
    <source>
        <dbReference type="ARBA" id="ARBA00022840"/>
    </source>
</evidence>
<dbReference type="RefSeq" id="WP_411913341.1">
    <property type="nucleotide sequence ID" value="NZ_JABCMA010000323.1"/>
</dbReference>
<dbReference type="GO" id="GO:0030983">
    <property type="term" value="F:mismatched DNA binding"/>
    <property type="evidence" value="ECO:0007669"/>
    <property type="project" value="InterPro"/>
</dbReference>
<gene>
    <name evidence="8" type="ORF">HKB35_25660</name>
</gene>
<keyword evidence="4" id="KW-0067">ATP-binding</keyword>
<dbReference type="FunFam" id="1.10.1420.10:FF:000002">
    <property type="entry name" value="DNA mismatch repair protein MutS"/>
    <property type="match status" value="1"/>
</dbReference>
<evidence type="ECO:0000256" key="2">
    <source>
        <dbReference type="ARBA" id="ARBA00022741"/>
    </source>
</evidence>
<dbReference type="GO" id="GO:0005524">
    <property type="term" value="F:ATP binding"/>
    <property type="evidence" value="ECO:0007669"/>
    <property type="project" value="UniProtKB-KW"/>
</dbReference>
<keyword evidence="5" id="KW-0238">DNA-binding</keyword>
<dbReference type="SUPFAM" id="SSF48334">
    <property type="entry name" value="DNA repair protein MutS, domain III"/>
    <property type="match status" value="1"/>
</dbReference>
<keyword evidence="6" id="KW-0234">DNA repair</keyword>
<feature type="domain" description="DNA mismatch repair protein MutS core" evidence="7">
    <location>
        <begin position="1"/>
        <end position="179"/>
    </location>
</feature>
<dbReference type="Proteomes" id="UP000565155">
    <property type="component" value="Unassembled WGS sequence"/>
</dbReference>
<dbReference type="Gene3D" id="3.40.50.300">
    <property type="entry name" value="P-loop containing nucleotide triphosphate hydrolases"/>
    <property type="match status" value="1"/>
</dbReference>
<dbReference type="GO" id="GO:0005829">
    <property type="term" value="C:cytosol"/>
    <property type="evidence" value="ECO:0007669"/>
    <property type="project" value="TreeGrafter"/>
</dbReference>
<feature type="non-terminal residue" evidence="8">
    <location>
        <position position="224"/>
    </location>
</feature>
<evidence type="ECO:0000259" key="7">
    <source>
        <dbReference type="SMART" id="SM00533"/>
    </source>
</evidence>
<evidence type="ECO:0000313" key="9">
    <source>
        <dbReference type="Proteomes" id="UP000565155"/>
    </source>
</evidence>
<comment type="caution">
    <text evidence="8">The sequence shown here is derived from an EMBL/GenBank/DDBJ whole genome shotgun (WGS) entry which is preliminary data.</text>
</comment>
<evidence type="ECO:0000256" key="5">
    <source>
        <dbReference type="ARBA" id="ARBA00023125"/>
    </source>
</evidence>
<dbReference type="GO" id="GO:0006298">
    <property type="term" value="P:mismatch repair"/>
    <property type="evidence" value="ECO:0007669"/>
    <property type="project" value="InterPro"/>
</dbReference>
<dbReference type="InterPro" id="IPR007861">
    <property type="entry name" value="DNA_mismatch_repair_MutS_clamp"/>
</dbReference>
<dbReference type="GO" id="GO:0140664">
    <property type="term" value="F:ATP-dependent DNA damage sensor activity"/>
    <property type="evidence" value="ECO:0007669"/>
    <property type="project" value="InterPro"/>
</dbReference>
<reference evidence="8 9" key="1">
    <citation type="submission" date="2020-04" db="EMBL/GenBank/DDBJ databases">
        <title>Whole-genome sequencing of Vibrio spp. from China reveals different genetic environments of blaCTX-M-14 among diverse lineages.</title>
        <authorList>
            <person name="Zheng Z."/>
            <person name="Ye L."/>
            <person name="Chen S."/>
        </authorList>
    </citation>
    <scope>NUCLEOTIDE SEQUENCE [LARGE SCALE GENOMIC DNA]</scope>
    <source>
        <strain evidence="8 9">Vb1636</strain>
    </source>
</reference>
<accession>A0A7Y0N1C3</accession>
<sequence length="224" mass="25342">ENPPVVIRDGGVIAEGYNEELDEWRKLADGATEYLEKLEADERERHGIDTLKVGYNAVHGFFIQVSRGQSHLVPPHYVRRQTLKNAERYIIPELKEHEDKVLNSKSKALALEKKLWEELFDLLMPHLEQMQNLASAISQMDVLQNLAERADSLDYCRPTLVKDAGIHIQAGRHPVVEQVTSDPFIANPIELSPSRKMLIITGPNMGGKSTYMRQTALIALMAHI</sequence>
<evidence type="ECO:0000313" key="8">
    <source>
        <dbReference type="EMBL" id="NMR76976.1"/>
    </source>
</evidence>
<protein>
    <submittedName>
        <fullName evidence="8">DNA mismatch repair protein MutS</fullName>
    </submittedName>
</protein>
<comment type="similarity">
    <text evidence="1">Belongs to the DNA mismatch repair MutS family.</text>
</comment>
<dbReference type="Pfam" id="PF05190">
    <property type="entry name" value="MutS_IV"/>
    <property type="match status" value="1"/>
</dbReference>
<dbReference type="Gene3D" id="1.10.1420.10">
    <property type="match status" value="2"/>
</dbReference>
<evidence type="ECO:0000256" key="6">
    <source>
        <dbReference type="ARBA" id="ARBA00023204"/>
    </source>
</evidence>
<evidence type="ECO:0000256" key="3">
    <source>
        <dbReference type="ARBA" id="ARBA00022763"/>
    </source>
</evidence>
<proteinExistence type="inferred from homology"/>